<dbReference type="Proteomes" id="UP001189429">
    <property type="component" value="Unassembled WGS sequence"/>
</dbReference>
<proteinExistence type="predicted"/>
<feature type="region of interest" description="Disordered" evidence="1">
    <location>
        <begin position="309"/>
        <end position="364"/>
    </location>
</feature>
<feature type="region of interest" description="Disordered" evidence="1">
    <location>
        <begin position="67"/>
        <end position="131"/>
    </location>
</feature>
<feature type="compositionally biased region" description="Acidic residues" evidence="1">
    <location>
        <begin position="337"/>
        <end position="348"/>
    </location>
</feature>
<evidence type="ECO:0000313" key="3">
    <source>
        <dbReference type="Proteomes" id="UP001189429"/>
    </source>
</evidence>
<sequence>MEGERRHKQAKQGETCKMTSAARCSRNSRLQRHRLQREKNLAESFAFDKASNKNKFMPWTGLAAKELPSALPRPRGQRLGEPEEPAASRRRVEHRGDPEALRRHREENEDRLRREAAAMREPAKQSGQARPLPFLNQEWQQFLSENRDAWQDLMRSAIADRRRLNEKQTPMSELPPAPRLQPVRTATPPFKWLKKLLASPDGFFALGGRVGAPASQRLVMFSCSLLKQCWALPLARLGPQRYVLYLKRVRSDFRPAQGALDSRPWANDADNVVVYELRLEFVGTDDRGPMFRAAQASEVPDAVLESKKCAEEGEEDGGDVAEASDSVLQSCQSSLEQEAEGAAEEADAEDGKGSDDDGEDGGRAAARTWTTESNGYFTFSDHPGWPDARARIAPRWRKPGEMGTKGAHKTATCHHYGEDKDSPRPITNLVLRAWTVWRIQQHGFHTKNPCRLRWIADQMAQLRRGVAALAHPSGRTGSPKADGLIQKWSGLFG</sequence>
<feature type="region of interest" description="Disordered" evidence="1">
    <location>
        <begin position="1"/>
        <end position="34"/>
    </location>
</feature>
<keyword evidence="3" id="KW-1185">Reference proteome</keyword>
<dbReference type="EMBL" id="CAUYUJ010017394">
    <property type="protein sequence ID" value="CAK0874446.1"/>
    <property type="molecule type" value="Genomic_DNA"/>
</dbReference>
<feature type="region of interest" description="Disordered" evidence="1">
    <location>
        <begin position="398"/>
        <end position="419"/>
    </location>
</feature>
<gene>
    <name evidence="2" type="ORF">PCOR1329_LOCUS59349</name>
</gene>
<evidence type="ECO:0000313" key="2">
    <source>
        <dbReference type="EMBL" id="CAK0874446.1"/>
    </source>
</evidence>
<evidence type="ECO:0000256" key="1">
    <source>
        <dbReference type="SAM" id="MobiDB-lite"/>
    </source>
</evidence>
<feature type="compositionally biased region" description="Polar residues" evidence="1">
    <location>
        <begin position="326"/>
        <end position="336"/>
    </location>
</feature>
<feature type="compositionally biased region" description="Basic and acidic residues" evidence="1">
    <location>
        <begin position="94"/>
        <end position="123"/>
    </location>
</feature>
<feature type="compositionally biased region" description="Basic residues" evidence="1">
    <location>
        <begin position="1"/>
        <end position="10"/>
    </location>
</feature>
<organism evidence="2 3">
    <name type="scientific">Prorocentrum cordatum</name>
    <dbReference type="NCBI Taxonomy" id="2364126"/>
    <lineage>
        <taxon>Eukaryota</taxon>
        <taxon>Sar</taxon>
        <taxon>Alveolata</taxon>
        <taxon>Dinophyceae</taxon>
        <taxon>Prorocentrales</taxon>
        <taxon>Prorocentraceae</taxon>
        <taxon>Prorocentrum</taxon>
    </lineage>
</organism>
<comment type="caution">
    <text evidence="2">The sequence shown here is derived from an EMBL/GenBank/DDBJ whole genome shotgun (WGS) entry which is preliminary data.</text>
</comment>
<reference evidence="2" key="1">
    <citation type="submission" date="2023-10" db="EMBL/GenBank/DDBJ databases">
        <authorList>
            <person name="Chen Y."/>
            <person name="Shah S."/>
            <person name="Dougan E. K."/>
            <person name="Thang M."/>
            <person name="Chan C."/>
        </authorList>
    </citation>
    <scope>NUCLEOTIDE SEQUENCE [LARGE SCALE GENOMIC DNA]</scope>
</reference>
<protein>
    <submittedName>
        <fullName evidence="2">Uncharacterized protein</fullName>
    </submittedName>
</protein>
<name>A0ABN9VQ99_9DINO</name>
<accession>A0ABN9VQ99</accession>